<name>A0A850H1S9_9SPHN</name>
<gene>
    <name evidence="2" type="ORF">HUV48_12975</name>
</gene>
<organism evidence="2 3">
    <name type="scientific">Qipengyuania atrilutea</name>
    <dbReference type="NCBI Taxonomy" id="2744473"/>
    <lineage>
        <taxon>Bacteria</taxon>
        <taxon>Pseudomonadati</taxon>
        <taxon>Pseudomonadota</taxon>
        <taxon>Alphaproteobacteria</taxon>
        <taxon>Sphingomonadales</taxon>
        <taxon>Erythrobacteraceae</taxon>
        <taxon>Qipengyuania</taxon>
    </lineage>
</organism>
<evidence type="ECO:0000256" key="1">
    <source>
        <dbReference type="SAM" id="SignalP"/>
    </source>
</evidence>
<accession>A0A850H1S9</accession>
<reference evidence="2 3" key="1">
    <citation type="submission" date="2020-06" db="EMBL/GenBank/DDBJ databases">
        <title>Altererythrobacter sp. HHU K3-1.</title>
        <authorList>
            <person name="Zhang D."/>
            <person name="Xue H."/>
        </authorList>
    </citation>
    <scope>NUCLEOTIDE SEQUENCE [LARGE SCALE GENOMIC DNA]</scope>
    <source>
        <strain evidence="2 3">HHU K3-1</strain>
    </source>
</reference>
<dbReference type="Proteomes" id="UP000561438">
    <property type="component" value="Unassembled WGS sequence"/>
</dbReference>
<keyword evidence="3" id="KW-1185">Reference proteome</keyword>
<protein>
    <recommendedName>
        <fullName evidence="4">Cytochrome c domain-containing protein</fullName>
    </recommendedName>
</protein>
<feature type="chain" id="PRO_5032954776" description="Cytochrome c domain-containing protein" evidence="1">
    <location>
        <begin position="27"/>
        <end position="344"/>
    </location>
</feature>
<comment type="caution">
    <text evidence="2">The sequence shown here is derived from an EMBL/GenBank/DDBJ whole genome shotgun (WGS) entry which is preliminary data.</text>
</comment>
<evidence type="ECO:0000313" key="2">
    <source>
        <dbReference type="EMBL" id="NVD45921.1"/>
    </source>
</evidence>
<dbReference type="EMBL" id="JABWGV010000006">
    <property type="protein sequence ID" value="NVD45921.1"/>
    <property type="molecule type" value="Genomic_DNA"/>
</dbReference>
<keyword evidence="1" id="KW-0732">Signal</keyword>
<evidence type="ECO:0008006" key="4">
    <source>
        <dbReference type="Google" id="ProtNLM"/>
    </source>
</evidence>
<feature type="signal peptide" evidence="1">
    <location>
        <begin position="1"/>
        <end position="26"/>
    </location>
</feature>
<proteinExistence type="predicted"/>
<dbReference type="RefSeq" id="WP_176268227.1">
    <property type="nucleotide sequence ID" value="NZ_JABWGV010000006.1"/>
</dbReference>
<dbReference type="AlphaFoldDB" id="A0A850H1S9"/>
<evidence type="ECO:0000313" key="3">
    <source>
        <dbReference type="Proteomes" id="UP000561438"/>
    </source>
</evidence>
<sequence length="344" mass="37598">MRSNHVFLMAGSAILFALAAPAPAFAQGNPCDPPSKAAEPKKKKRGLGGLFGALKGAGIEGSIAGALRGDGNLKADLQDAAQRAVMSAAEEAVRAEACRSVPEGADEMAADTTAQGLDETISEPRPTPSKPDFRYPVQAMIPAEKQAEFAAYAALGEVRCTGCEGGTTNQGWFKPMLADEMRELGTNLHDAMLTWAPGQGAEWKGTDVNGSITAEGEIMMGGLSRGQWSRWRVAGRTDRRKRSCWLDDVCRWADPVRLLRRYEPDQPALGGERWLDRLAHRPCSRARIAAGRGRTVRSLLRAMEDAIRHGRDSTLRQGRHRLLPHVEWRALRDRPEGVERWQIA</sequence>